<name>A0A087M3L9_9HYPH</name>
<dbReference type="STRING" id="46914.JP75_07970"/>
<proteinExistence type="predicted"/>
<sequence length="146" mass="16167">MNVVSIDGTGEIAPEPDWESLFSDVLEVAGAREHWRIITTELRERQLMAAGNAHALQRLVIAYVLYDRAVREVAEHGAVTKPRRGNSKAIARTSPHFTVMREAASDAAVLEQEFGLSPRRRAAATKVQHGKKAPRAADKYRTPKQA</sequence>
<evidence type="ECO:0000313" key="2">
    <source>
        <dbReference type="EMBL" id="KFL31472.1"/>
    </source>
</evidence>
<feature type="region of interest" description="Disordered" evidence="1">
    <location>
        <begin position="120"/>
        <end position="146"/>
    </location>
</feature>
<dbReference type="RefSeq" id="WP_035081262.1">
    <property type="nucleotide sequence ID" value="NZ_JQGC01000006.1"/>
</dbReference>
<evidence type="ECO:0008006" key="4">
    <source>
        <dbReference type="Google" id="ProtNLM"/>
    </source>
</evidence>
<feature type="compositionally biased region" description="Basic residues" evidence="1">
    <location>
        <begin position="120"/>
        <end position="134"/>
    </location>
</feature>
<comment type="caution">
    <text evidence="2">The sequence shown here is derived from an EMBL/GenBank/DDBJ whole genome shotgun (WGS) entry which is preliminary data.</text>
</comment>
<keyword evidence="3" id="KW-1185">Reference proteome</keyword>
<dbReference type="EMBL" id="JQGC01000006">
    <property type="protein sequence ID" value="KFL31472.1"/>
    <property type="molecule type" value="Genomic_DNA"/>
</dbReference>
<dbReference type="Pfam" id="PF05119">
    <property type="entry name" value="Terminase_4"/>
    <property type="match status" value="1"/>
</dbReference>
<feature type="compositionally biased region" description="Basic and acidic residues" evidence="1">
    <location>
        <begin position="135"/>
        <end position="146"/>
    </location>
</feature>
<dbReference type="InterPro" id="IPR006448">
    <property type="entry name" value="Phage_term_ssu_P27"/>
</dbReference>
<organism evidence="2 3">
    <name type="scientific">Devosia riboflavina</name>
    <dbReference type="NCBI Taxonomy" id="46914"/>
    <lineage>
        <taxon>Bacteria</taxon>
        <taxon>Pseudomonadati</taxon>
        <taxon>Pseudomonadota</taxon>
        <taxon>Alphaproteobacteria</taxon>
        <taxon>Hyphomicrobiales</taxon>
        <taxon>Devosiaceae</taxon>
        <taxon>Devosia</taxon>
    </lineage>
</organism>
<gene>
    <name evidence="2" type="ORF">JP75_07970</name>
</gene>
<protein>
    <recommendedName>
        <fullName evidence="4">Terminase</fullName>
    </recommendedName>
</protein>
<dbReference type="Proteomes" id="UP000028981">
    <property type="component" value="Unassembled WGS sequence"/>
</dbReference>
<evidence type="ECO:0000313" key="3">
    <source>
        <dbReference type="Proteomes" id="UP000028981"/>
    </source>
</evidence>
<dbReference type="AlphaFoldDB" id="A0A087M3L9"/>
<reference evidence="2 3" key="1">
    <citation type="submission" date="2014-08" db="EMBL/GenBank/DDBJ databases">
        <authorList>
            <person name="Hassan Y.I."/>
            <person name="Lepp D."/>
            <person name="Zhou T."/>
        </authorList>
    </citation>
    <scope>NUCLEOTIDE SEQUENCE [LARGE SCALE GENOMIC DNA]</scope>
    <source>
        <strain evidence="2 3">IFO13584</strain>
    </source>
</reference>
<dbReference type="OrthoDB" id="7582495at2"/>
<accession>A0A087M3L9</accession>
<evidence type="ECO:0000256" key="1">
    <source>
        <dbReference type="SAM" id="MobiDB-lite"/>
    </source>
</evidence>